<proteinExistence type="predicted"/>
<gene>
    <name evidence="2" type="primary">SEU</name>
    <name evidence="2" type="ORF">AXF42_Ash019430</name>
</gene>
<accession>A0A2I0B4X4</accession>
<evidence type="ECO:0000256" key="1">
    <source>
        <dbReference type="SAM" id="MobiDB-lite"/>
    </source>
</evidence>
<organism evidence="2 3">
    <name type="scientific">Apostasia shenzhenica</name>
    <dbReference type="NCBI Taxonomy" id="1088818"/>
    <lineage>
        <taxon>Eukaryota</taxon>
        <taxon>Viridiplantae</taxon>
        <taxon>Streptophyta</taxon>
        <taxon>Embryophyta</taxon>
        <taxon>Tracheophyta</taxon>
        <taxon>Spermatophyta</taxon>
        <taxon>Magnoliopsida</taxon>
        <taxon>Liliopsida</taxon>
        <taxon>Asparagales</taxon>
        <taxon>Orchidaceae</taxon>
        <taxon>Apostasioideae</taxon>
        <taxon>Apostasia</taxon>
    </lineage>
</organism>
<keyword evidence="3" id="KW-1185">Reference proteome</keyword>
<feature type="region of interest" description="Disordered" evidence="1">
    <location>
        <begin position="182"/>
        <end position="202"/>
    </location>
</feature>
<dbReference type="OrthoDB" id="1751011at2759"/>
<dbReference type="Pfam" id="PF01803">
    <property type="entry name" value="LIM_bind"/>
    <property type="match status" value="1"/>
</dbReference>
<name>A0A2I0B4X4_9ASPA</name>
<dbReference type="InterPro" id="IPR029005">
    <property type="entry name" value="LIM-bd/SEUSS"/>
</dbReference>
<evidence type="ECO:0000313" key="2">
    <source>
        <dbReference type="EMBL" id="PKA62847.1"/>
    </source>
</evidence>
<sequence>MIKTACHILVNSQISEVVNSMKDLMDFSQAENMGPIDSLKNYPQRTGEMFDARKMSEHIDTAQNPPDKQNIHPVNFYPSNTPPTAFPPPLNSFHYLLRNSAKPTSSVNPALLNNHNQNLNAQSVIQANQQIQHHMIQQLLQDMLNKGAPEQSSTAPVAKDTVKSDFASGAAEIPGDAKITMQNASSASKPADKGYNSCVSSSNNENQDVFENLNLPELEYDTIWEEFTY</sequence>
<dbReference type="PANTHER" id="PTHR10378">
    <property type="entry name" value="LIM DOMAIN-BINDING PROTEIN"/>
    <property type="match status" value="1"/>
</dbReference>
<evidence type="ECO:0000313" key="3">
    <source>
        <dbReference type="Proteomes" id="UP000236161"/>
    </source>
</evidence>
<dbReference type="Proteomes" id="UP000236161">
    <property type="component" value="Unassembled WGS sequence"/>
</dbReference>
<dbReference type="EMBL" id="KZ451913">
    <property type="protein sequence ID" value="PKA62847.1"/>
    <property type="molecule type" value="Genomic_DNA"/>
</dbReference>
<protein>
    <submittedName>
        <fullName evidence="2">Transcriptional corepressor SEUSS</fullName>
    </submittedName>
</protein>
<dbReference type="STRING" id="1088818.A0A2I0B4X4"/>
<dbReference type="AlphaFoldDB" id="A0A2I0B4X4"/>
<reference evidence="2 3" key="1">
    <citation type="journal article" date="2017" name="Nature">
        <title>The Apostasia genome and the evolution of orchids.</title>
        <authorList>
            <person name="Zhang G.Q."/>
            <person name="Liu K.W."/>
            <person name="Li Z."/>
            <person name="Lohaus R."/>
            <person name="Hsiao Y.Y."/>
            <person name="Niu S.C."/>
            <person name="Wang J.Y."/>
            <person name="Lin Y.C."/>
            <person name="Xu Q."/>
            <person name="Chen L.J."/>
            <person name="Yoshida K."/>
            <person name="Fujiwara S."/>
            <person name="Wang Z.W."/>
            <person name="Zhang Y.Q."/>
            <person name="Mitsuda N."/>
            <person name="Wang M."/>
            <person name="Liu G.H."/>
            <person name="Pecoraro L."/>
            <person name="Huang H.X."/>
            <person name="Xiao X.J."/>
            <person name="Lin M."/>
            <person name="Wu X.Y."/>
            <person name="Wu W.L."/>
            <person name="Chen Y.Y."/>
            <person name="Chang S.B."/>
            <person name="Sakamoto S."/>
            <person name="Ohme-Takagi M."/>
            <person name="Yagi M."/>
            <person name="Zeng S.J."/>
            <person name="Shen C.Y."/>
            <person name="Yeh C.M."/>
            <person name="Luo Y.B."/>
            <person name="Tsai W.C."/>
            <person name="Van de Peer Y."/>
            <person name="Liu Z.J."/>
        </authorList>
    </citation>
    <scope>NUCLEOTIDE SEQUENCE [LARGE SCALE GENOMIC DNA]</scope>
    <source>
        <strain evidence="3">cv. Shenzhen</strain>
        <tissue evidence="2">Stem</tissue>
    </source>
</reference>